<sequence length="356" mass="40388">MNTRETQETTRLEIERCDDAAEWDAFVERNDGPPFALWGWGDAVESYGHDRWYFVARDGGTIAGVLPLVHMESRLFGSKLVSPPFGERGSLVLGSSRSEEAAELLLERTRELADDLDVDFVSLRGAEIGDRHGFTGSSRFVTFRIPLSDGAESTWEGVKESRQRQVRQAEDATLTYRVGERLSDLKEYYRLYLKSMRGHGTPPHSFDFLRILWDRFADDGHLHLGMVEKDGALINGIIDLSLGSSVHQWGVITDYEHRDLNGGSLALWKSLERAAEEGCEVYDMGRTREGSGVYLFKKSFGGEKTWYDDSHYFPSGETELPHPEREAYDPIKRAWKRLPIPLTRVVGPRIRKGISL</sequence>
<dbReference type="PANTHER" id="PTHR36174">
    <property type="entry name" value="LIPID II:GLYCINE GLYCYLTRANSFERASE"/>
    <property type="match status" value="1"/>
</dbReference>
<dbReference type="EMBL" id="CP058529">
    <property type="protein sequence ID" value="QLG29205.1"/>
    <property type="molecule type" value="Genomic_DNA"/>
</dbReference>
<dbReference type="GO" id="GO:0016740">
    <property type="term" value="F:transferase activity"/>
    <property type="evidence" value="ECO:0007669"/>
    <property type="project" value="UniProtKB-KW"/>
</dbReference>
<keyword evidence="3" id="KW-1185">Reference proteome</keyword>
<dbReference type="Pfam" id="PF13480">
    <property type="entry name" value="Acetyltransf_6"/>
    <property type="match status" value="1"/>
</dbReference>
<dbReference type="RefSeq" id="WP_179170779.1">
    <property type="nucleotide sequence ID" value="NZ_CP058529.1"/>
</dbReference>
<protein>
    <submittedName>
        <fullName evidence="2">GNAT family N-acetyltransferase</fullName>
    </submittedName>
</protein>
<dbReference type="InterPro" id="IPR038740">
    <property type="entry name" value="BioF2-like_GNAT_dom"/>
</dbReference>
<proteinExistence type="predicted"/>
<dbReference type="InterPro" id="IPR016181">
    <property type="entry name" value="Acyl_CoA_acyltransferase"/>
</dbReference>
<evidence type="ECO:0000313" key="2">
    <source>
        <dbReference type="EMBL" id="QLG29205.1"/>
    </source>
</evidence>
<accession>A0A7D5GDU1</accession>
<evidence type="ECO:0000313" key="3">
    <source>
        <dbReference type="Proteomes" id="UP000509750"/>
    </source>
</evidence>
<dbReference type="InterPro" id="IPR050644">
    <property type="entry name" value="PG_Glycine_Bridge_Synth"/>
</dbReference>
<dbReference type="KEGG" id="halg:HUG10_17450"/>
<dbReference type="GeneID" id="56030657"/>
<dbReference type="PANTHER" id="PTHR36174:SF1">
    <property type="entry name" value="LIPID II:GLYCINE GLYCYLTRANSFERASE"/>
    <property type="match status" value="1"/>
</dbReference>
<organism evidence="2 3">
    <name type="scientific">Halorarum halophilum</name>
    <dbReference type="NCBI Taxonomy" id="2743090"/>
    <lineage>
        <taxon>Archaea</taxon>
        <taxon>Methanobacteriati</taxon>
        <taxon>Methanobacteriota</taxon>
        <taxon>Stenosarchaea group</taxon>
        <taxon>Halobacteria</taxon>
        <taxon>Halobacteriales</taxon>
        <taxon>Haloferacaceae</taxon>
        <taxon>Halorarum</taxon>
    </lineage>
</organism>
<gene>
    <name evidence="2" type="ORF">HUG10_17450</name>
</gene>
<dbReference type="OrthoDB" id="135106at2157"/>
<dbReference type="SUPFAM" id="SSF55729">
    <property type="entry name" value="Acyl-CoA N-acyltransferases (Nat)"/>
    <property type="match status" value="1"/>
</dbReference>
<dbReference type="Gene3D" id="3.40.630.30">
    <property type="match status" value="1"/>
</dbReference>
<dbReference type="AlphaFoldDB" id="A0A7D5GDU1"/>
<dbReference type="Proteomes" id="UP000509750">
    <property type="component" value="Chromosome"/>
</dbReference>
<evidence type="ECO:0000259" key="1">
    <source>
        <dbReference type="Pfam" id="PF13480"/>
    </source>
</evidence>
<keyword evidence="2" id="KW-0808">Transferase</keyword>
<name>A0A7D5GDU1_9EURY</name>
<reference evidence="2 3" key="1">
    <citation type="submission" date="2020-07" db="EMBL/GenBank/DDBJ databases">
        <title>Gai3-2, isolated from salt lake.</title>
        <authorList>
            <person name="Cui H."/>
            <person name="Shi X."/>
        </authorList>
    </citation>
    <scope>NUCLEOTIDE SEQUENCE [LARGE SCALE GENOMIC DNA]</scope>
    <source>
        <strain evidence="2 3">Gai3-2</strain>
    </source>
</reference>
<feature type="domain" description="BioF2-like acetyltransferase" evidence="1">
    <location>
        <begin position="164"/>
        <end position="288"/>
    </location>
</feature>